<sequence length="96" mass="9717">MSLSSCCSRYISIGTSFGTVSMIPFIPGIDAESPISRYPAGCSSGTSNRDEPISDMTAMVAPGLTVRAHDEAGPAGSCNTTSTAKRPAAGSASEIV</sequence>
<proteinExistence type="predicted"/>
<name>A0A0U0SL01_MYCTX</name>
<protein>
    <submittedName>
        <fullName evidence="2">Uncharacterized protein</fullName>
    </submittedName>
</protein>
<organism evidence="2 3">
    <name type="scientific">Mycobacterium tuberculosis</name>
    <dbReference type="NCBI Taxonomy" id="1773"/>
    <lineage>
        <taxon>Bacteria</taxon>
        <taxon>Bacillati</taxon>
        <taxon>Actinomycetota</taxon>
        <taxon>Actinomycetes</taxon>
        <taxon>Mycobacteriales</taxon>
        <taxon>Mycobacteriaceae</taxon>
        <taxon>Mycobacterium</taxon>
        <taxon>Mycobacterium tuberculosis complex</taxon>
    </lineage>
</organism>
<dbReference type="AlphaFoldDB" id="A0A0U0SL01"/>
<feature type="region of interest" description="Disordered" evidence="1">
    <location>
        <begin position="70"/>
        <end position="96"/>
    </location>
</feature>
<evidence type="ECO:0000313" key="3">
    <source>
        <dbReference type="Proteomes" id="UP000038802"/>
    </source>
</evidence>
<evidence type="ECO:0000313" key="2">
    <source>
        <dbReference type="EMBL" id="COV03462.1"/>
    </source>
</evidence>
<accession>A0A0U0SL01</accession>
<dbReference type="EMBL" id="CSAE01000020">
    <property type="protein sequence ID" value="COV03462.1"/>
    <property type="molecule type" value="Genomic_DNA"/>
</dbReference>
<evidence type="ECO:0000256" key="1">
    <source>
        <dbReference type="SAM" id="MobiDB-lite"/>
    </source>
</evidence>
<reference evidence="3" key="1">
    <citation type="submission" date="2015-03" db="EMBL/GenBank/DDBJ databases">
        <authorList>
            <consortium name="Pathogen Informatics"/>
        </authorList>
    </citation>
    <scope>NUCLEOTIDE SEQUENCE [LARGE SCALE GENOMIC DNA]</scope>
    <source>
        <strain evidence="3">K00500041</strain>
    </source>
</reference>
<dbReference type="Proteomes" id="UP000038802">
    <property type="component" value="Unassembled WGS sequence"/>
</dbReference>
<gene>
    <name evidence="2" type="ORF">ERS007703_00339</name>
</gene>